<dbReference type="HOGENOM" id="CLU_3409136_0_0_9"/>
<name>G7WF34_DESOD</name>
<keyword evidence="2" id="KW-1185">Reference proteome</keyword>
<reference evidence="1 2" key="2">
    <citation type="journal article" date="2012" name="J. Bacteriol.">
        <title>Complete genome sequences of Desulfosporosinus orientis DSM765T, Desulfosporosinus youngiae DSM17734T, Desulfosporosinus meridiei DSM13257T, and Desulfosporosinus acidiphilus DSM22704T.</title>
        <authorList>
            <person name="Pester M."/>
            <person name="Brambilla E."/>
            <person name="Alazard D."/>
            <person name="Rattei T."/>
            <person name="Weinmaier T."/>
            <person name="Han J."/>
            <person name="Lucas S."/>
            <person name="Lapidus A."/>
            <person name="Cheng J.F."/>
            <person name="Goodwin L."/>
            <person name="Pitluck S."/>
            <person name="Peters L."/>
            <person name="Ovchinnikova G."/>
            <person name="Teshima H."/>
            <person name="Detter J.C."/>
            <person name="Han C.S."/>
            <person name="Tapia R."/>
            <person name="Land M.L."/>
            <person name="Hauser L."/>
            <person name="Kyrpides N.C."/>
            <person name="Ivanova N.N."/>
            <person name="Pagani I."/>
            <person name="Huntmann M."/>
            <person name="Wei C.L."/>
            <person name="Davenport K.W."/>
            <person name="Daligault H."/>
            <person name="Chain P.S."/>
            <person name="Chen A."/>
            <person name="Mavromatis K."/>
            <person name="Markowitz V."/>
            <person name="Szeto E."/>
            <person name="Mikhailova N."/>
            <person name="Pati A."/>
            <person name="Wagner M."/>
            <person name="Woyke T."/>
            <person name="Ollivier B."/>
            <person name="Klenk H.P."/>
            <person name="Spring S."/>
            <person name="Loy A."/>
        </authorList>
    </citation>
    <scope>NUCLEOTIDE SEQUENCE [LARGE SCALE GENOMIC DNA]</scope>
    <source>
        <strain evidence="2">ATCC 19365 / DSM 765 / NCIMB 8382 / VKM B-1628</strain>
    </source>
</reference>
<accession>G7WF34</accession>
<evidence type="ECO:0000313" key="1">
    <source>
        <dbReference type="EMBL" id="AET67645.1"/>
    </source>
</evidence>
<protein>
    <submittedName>
        <fullName evidence="1">Uncharacterized protein</fullName>
    </submittedName>
</protein>
<evidence type="ECO:0000313" key="2">
    <source>
        <dbReference type="Proteomes" id="UP000006346"/>
    </source>
</evidence>
<dbReference type="Proteomes" id="UP000006346">
    <property type="component" value="Chromosome"/>
</dbReference>
<sequence>MGIIRSFWEFLVFFGNWLWPYEEESLRKL</sequence>
<dbReference type="AlphaFoldDB" id="G7WF34"/>
<organism evidence="1 2">
    <name type="scientific">Desulfosporosinus orientis (strain ATCC 19365 / DSM 765 / NCIMB 8382 / VKM B-1628 / Singapore I)</name>
    <name type="common">Desulfotomaculum orientis</name>
    <dbReference type="NCBI Taxonomy" id="768706"/>
    <lineage>
        <taxon>Bacteria</taxon>
        <taxon>Bacillati</taxon>
        <taxon>Bacillota</taxon>
        <taxon>Clostridia</taxon>
        <taxon>Eubacteriales</taxon>
        <taxon>Desulfitobacteriaceae</taxon>
        <taxon>Desulfosporosinus</taxon>
    </lineage>
</organism>
<proteinExistence type="predicted"/>
<dbReference type="EMBL" id="CP003108">
    <property type="protein sequence ID" value="AET67645.1"/>
    <property type="molecule type" value="Genomic_DNA"/>
</dbReference>
<gene>
    <name evidence="1" type="ordered locus">Desor_2036</name>
</gene>
<dbReference type="KEGG" id="dor:Desor_2036"/>
<reference evidence="2" key="1">
    <citation type="submission" date="2011-11" db="EMBL/GenBank/DDBJ databases">
        <title>Complete sequence of Desulfosporosinus orientis DSM 765.</title>
        <authorList>
            <person name="Lucas S."/>
            <person name="Han J."/>
            <person name="Lapidus A."/>
            <person name="Cheng J.-F."/>
            <person name="Goodwin L."/>
            <person name="Pitluck S."/>
            <person name="Peters L."/>
            <person name="Ovchinnikova G."/>
            <person name="Teshima H."/>
            <person name="Detter J.C."/>
            <person name="Han C."/>
            <person name="Tapia R."/>
            <person name="Land M."/>
            <person name="Hauser L."/>
            <person name="Kyrpides N."/>
            <person name="Ivanova N."/>
            <person name="Pagani I."/>
            <person name="Pester M."/>
            <person name="Spring S."/>
            <person name="Ollivier B."/>
            <person name="Rattei T."/>
            <person name="Klenk H.-P."/>
            <person name="Wagner M."/>
            <person name="Loy A."/>
            <person name="Woyke T."/>
        </authorList>
    </citation>
    <scope>NUCLEOTIDE SEQUENCE [LARGE SCALE GENOMIC DNA]</scope>
    <source>
        <strain evidence="2">ATCC 19365 / DSM 765 / NCIMB 8382 / VKM B-1628</strain>
    </source>
</reference>